<evidence type="ECO:0000259" key="2">
    <source>
        <dbReference type="PROSITE" id="PS51272"/>
    </source>
</evidence>
<protein>
    <submittedName>
        <fullName evidence="3">S-layer homology domain-containing protein</fullName>
    </submittedName>
</protein>
<proteinExistence type="predicted"/>
<dbReference type="PROSITE" id="PS51272">
    <property type="entry name" value="SLH"/>
    <property type="match status" value="3"/>
</dbReference>
<keyword evidence="1" id="KW-0732">Signal</keyword>
<comment type="caution">
    <text evidence="3">The sequence shown here is derived from an EMBL/GenBank/DDBJ whole genome shotgun (WGS) entry which is preliminary data.</text>
</comment>
<feature type="domain" description="SLH" evidence="2">
    <location>
        <begin position="310"/>
        <end position="373"/>
    </location>
</feature>
<keyword evidence="4" id="KW-1185">Reference proteome</keyword>
<feature type="domain" description="SLH" evidence="2">
    <location>
        <begin position="438"/>
        <end position="492"/>
    </location>
</feature>
<dbReference type="PANTHER" id="PTHR43308:SF5">
    <property type="entry name" value="S-LAYER PROTEIN _ PEPTIDOGLYCAN ENDO-BETA-N-ACETYLGLUCOSAMINIDASE"/>
    <property type="match status" value="1"/>
</dbReference>
<reference evidence="3" key="1">
    <citation type="submission" date="2022-08" db="EMBL/GenBank/DDBJ databases">
        <title>The genomic sequence of strain Paenibacillus sp. SCIV0701.</title>
        <authorList>
            <person name="Zhao H."/>
        </authorList>
    </citation>
    <scope>NUCLEOTIDE SEQUENCE</scope>
    <source>
        <strain evidence="3">SCIV0701</strain>
    </source>
</reference>
<dbReference type="AlphaFoldDB" id="A0A9X2S9F2"/>
<evidence type="ECO:0000313" key="3">
    <source>
        <dbReference type="EMBL" id="MCR2802687.1"/>
    </source>
</evidence>
<sequence length="492" mass="52246">MKKWAGLLLICSMLFGLMPSAHADSATMTAALSVEDSELTVSGVLSTGNSSWISLRMTGPEGELAHLDQTTSDSNGSFTFVVPMAGKTAGEYEVVLGAAGLTGGFRQEVTYTPPVTLPPVVPIIPEMPESKVVQLNRLNWNSDGSLQISLGSKQGLKVPVQALQVENGKQLQIEHDSMSVNIPAAVLNELMKQVPASAIGQAELWFTVSKAEGEQSLSGEGSATTGLHVAGDRLELELFVLEANGTKHQLAAFPEPLKLSMSVDNGADKGLVGIYYIPTNGAPEYVGGIWDGSKLTAMLDHFSTYAVLEYKKTFEDVPAHHWAQRVIQELAAKHLMQGVSESKFAPDRSMTRAEFTATLVRALKLESAEPAPFADVEAGSWYADEVAAAYAAGLIAGKSSTVFAPEAQLTREEMAVILMNAARIKQGDAGKTASGSANAAFQDEDAISDWAVSAVHTAAEAGYVKGRGNGQFVPKGLLTRAEAAQVVYRMFP</sequence>
<name>A0A9X2S9F2_9BACL</name>
<gene>
    <name evidence="3" type="ORF">NQZ67_02220</name>
</gene>
<dbReference type="Pfam" id="PF00395">
    <property type="entry name" value="SLH"/>
    <property type="match status" value="3"/>
</dbReference>
<feature type="chain" id="PRO_5040744628" evidence="1">
    <location>
        <begin position="24"/>
        <end position="492"/>
    </location>
</feature>
<dbReference type="PANTHER" id="PTHR43308">
    <property type="entry name" value="OUTER MEMBRANE PROTEIN ALPHA-RELATED"/>
    <property type="match status" value="1"/>
</dbReference>
<dbReference type="EMBL" id="JANIPJ010000001">
    <property type="protein sequence ID" value="MCR2802687.1"/>
    <property type="molecule type" value="Genomic_DNA"/>
</dbReference>
<dbReference type="Proteomes" id="UP001141950">
    <property type="component" value="Unassembled WGS sequence"/>
</dbReference>
<feature type="domain" description="SLH" evidence="2">
    <location>
        <begin position="374"/>
        <end position="432"/>
    </location>
</feature>
<feature type="signal peptide" evidence="1">
    <location>
        <begin position="1"/>
        <end position="23"/>
    </location>
</feature>
<accession>A0A9X2S9F2</accession>
<dbReference type="InterPro" id="IPR001119">
    <property type="entry name" value="SLH_dom"/>
</dbReference>
<dbReference type="RefSeq" id="WP_257442326.1">
    <property type="nucleotide sequence ID" value="NZ_JANIPJ010000001.1"/>
</dbReference>
<dbReference type="InterPro" id="IPR051465">
    <property type="entry name" value="Cell_Envelope_Struct_Comp"/>
</dbReference>
<evidence type="ECO:0000256" key="1">
    <source>
        <dbReference type="SAM" id="SignalP"/>
    </source>
</evidence>
<evidence type="ECO:0000313" key="4">
    <source>
        <dbReference type="Proteomes" id="UP001141950"/>
    </source>
</evidence>
<organism evidence="3 4">
    <name type="scientific">Paenibacillus soyae</name>
    <dbReference type="NCBI Taxonomy" id="2969249"/>
    <lineage>
        <taxon>Bacteria</taxon>
        <taxon>Bacillati</taxon>
        <taxon>Bacillota</taxon>
        <taxon>Bacilli</taxon>
        <taxon>Bacillales</taxon>
        <taxon>Paenibacillaceae</taxon>
        <taxon>Paenibacillus</taxon>
    </lineage>
</organism>